<dbReference type="RefSeq" id="XP_008294122.1">
    <property type="nucleotide sequence ID" value="XM_008295900.1"/>
</dbReference>
<organism evidence="3 4">
    <name type="scientific">Stegastes partitus</name>
    <name type="common">bicolor damselfish</name>
    <dbReference type="NCBI Taxonomy" id="144197"/>
    <lineage>
        <taxon>Eukaryota</taxon>
        <taxon>Metazoa</taxon>
        <taxon>Chordata</taxon>
        <taxon>Craniata</taxon>
        <taxon>Vertebrata</taxon>
        <taxon>Euteleostomi</taxon>
        <taxon>Actinopterygii</taxon>
        <taxon>Neopterygii</taxon>
        <taxon>Teleostei</taxon>
        <taxon>Neoteleostei</taxon>
        <taxon>Acanthomorphata</taxon>
        <taxon>Ovalentaria</taxon>
        <taxon>Pomacentridae</taxon>
        <taxon>Stegastes</taxon>
    </lineage>
</organism>
<feature type="region of interest" description="Disordered" evidence="1">
    <location>
        <begin position="288"/>
        <end position="465"/>
    </location>
</feature>
<evidence type="ECO:0000313" key="3">
    <source>
        <dbReference type="Proteomes" id="UP000694891"/>
    </source>
</evidence>
<keyword evidence="2" id="KW-0812">Transmembrane</keyword>
<feature type="region of interest" description="Disordered" evidence="1">
    <location>
        <begin position="600"/>
        <end position="644"/>
    </location>
</feature>
<protein>
    <submittedName>
        <fullName evidence="4">Dentin sialophosphoprotein isoform X1</fullName>
    </submittedName>
</protein>
<feature type="region of interest" description="Disordered" evidence="1">
    <location>
        <begin position="249"/>
        <end position="268"/>
    </location>
</feature>
<keyword evidence="3" id="KW-1185">Reference proteome</keyword>
<evidence type="ECO:0000256" key="2">
    <source>
        <dbReference type="SAM" id="Phobius"/>
    </source>
</evidence>
<feature type="compositionally biased region" description="Polar residues" evidence="1">
    <location>
        <begin position="515"/>
        <end position="524"/>
    </location>
</feature>
<keyword evidence="2" id="KW-1133">Transmembrane helix</keyword>
<name>A0A9Y4KKI2_9TELE</name>
<feature type="compositionally biased region" description="Polar residues" evidence="1">
    <location>
        <begin position="310"/>
        <end position="347"/>
    </location>
</feature>
<feature type="compositionally biased region" description="Basic and acidic residues" evidence="1">
    <location>
        <begin position="490"/>
        <end position="500"/>
    </location>
</feature>
<feature type="compositionally biased region" description="Polar residues" evidence="1">
    <location>
        <begin position="259"/>
        <end position="268"/>
    </location>
</feature>
<feature type="region of interest" description="Disordered" evidence="1">
    <location>
        <begin position="490"/>
        <end position="524"/>
    </location>
</feature>
<dbReference type="GeneID" id="103367771"/>
<evidence type="ECO:0000256" key="1">
    <source>
        <dbReference type="SAM" id="MobiDB-lite"/>
    </source>
</evidence>
<dbReference type="Proteomes" id="UP000694891">
    <property type="component" value="Unplaced"/>
</dbReference>
<feature type="compositionally biased region" description="Basic and acidic residues" evidence="1">
    <location>
        <begin position="600"/>
        <end position="618"/>
    </location>
</feature>
<gene>
    <name evidence="4" type="primary">LOC103367771</name>
</gene>
<feature type="compositionally biased region" description="Basic and acidic residues" evidence="1">
    <location>
        <begin position="360"/>
        <end position="382"/>
    </location>
</feature>
<keyword evidence="2" id="KW-0472">Membrane</keyword>
<accession>A0A9Y4KKI2</accession>
<sequence>MMEGFADLLTDAFSETSVPSLPDGDLDFESLNLDEKCEEEEETENLTAKEDGALLQEATGEAAVLFGEEAKDMLYSAENEEQTDDKSDEEDYAGVNTPEEDYTSSDGDSEQEDSVSGEDEDNEEEEEEEEEGVGAAEEPGDLLMSVQCSDEFHDEDKEDRVYAEGRPLALEAAENPQVRNKEQGEAESDEEEAYFGRLPEGGGEMMIKGVGAEEDEKVEEKQEDSSDPEWEGMKIEKEENVLAQDLEQEVESPYGDDPTTASSEFPSISLQNLQDLIAEVDNEKYEEKMKDFSGEEHQEAGESFADYPSDFSSCEYTENGGKNQESKCKSNAPSCTSDCGSYSQQDTCLEVVEDLTSSEDTDRKEDEYLYSRDLETEADRLMSLDVAAGEEDGGKTEDLSGNAAVTWSDDGDETGGSDSYSSSEDEYPLRRNNEELLGNMCQQDPENIKPDSGSSTECHDNPRAEPADFLSWDFDVLKSDNFLSEYLLEEPDKAGTHPGEDVSSYSAVQREDSRTTSSSYQGSLDDSFFFNTGIEASGVDELGTLGEDEYEEERNWEQEQERIQAFYRFYDDSDEDNGREGRQTKVQFCADPLSRVIHYETDSSDRDSLSSSSDREENPSSTETSDEQREPEVIPQMKPACDPPNMQLQDLSTTRTCTGKHKSLGMLKLILKMGLVTAMGLLMFWLTTDQADWIRQIFFF</sequence>
<feature type="compositionally biased region" description="Basic and acidic residues" evidence="1">
    <location>
        <begin position="288"/>
        <end position="300"/>
    </location>
</feature>
<feature type="transmembrane region" description="Helical" evidence="2">
    <location>
        <begin position="665"/>
        <end position="686"/>
    </location>
</feature>
<dbReference type="AlphaFoldDB" id="A0A9Y4KKI2"/>
<feature type="region of interest" description="Disordered" evidence="1">
    <location>
        <begin position="1"/>
        <end position="235"/>
    </location>
</feature>
<proteinExistence type="predicted"/>
<evidence type="ECO:0000313" key="4">
    <source>
        <dbReference type="RefSeq" id="XP_008294122.1"/>
    </source>
</evidence>
<feature type="compositionally biased region" description="Basic and acidic residues" evidence="1">
    <location>
        <begin position="150"/>
        <end position="163"/>
    </location>
</feature>
<reference evidence="4" key="1">
    <citation type="submission" date="2025-08" db="UniProtKB">
        <authorList>
            <consortium name="RefSeq"/>
        </authorList>
    </citation>
    <scope>IDENTIFICATION</scope>
</reference>
<feature type="compositionally biased region" description="Acidic residues" evidence="1">
    <location>
        <begin position="78"/>
        <end position="132"/>
    </location>
</feature>